<organism evidence="2 3">
    <name type="scientific">Neofusicoccum ribis</name>
    <dbReference type="NCBI Taxonomy" id="45134"/>
    <lineage>
        <taxon>Eukaryota</taxon>
        <taxon>Fungi</taxon>
        <taxon>Dikarya</taxon>
        <taxon>Ascomycota</taxon>
        <taxon>Pezizomycotina</taxon>
        <taxon>Dothideomycetes</taxon>
        <taxon>Dothideomycetes incertae sedis</taxon>
        <taxon>Botryosphaeriales</taxon>
        <taxon>Botryosphaeriaceae</taxon>
        <taxon>Neofusicoccum</taxon>
    </lineage>
</organism>
<protein>
    <submittedName>
        <fullName evidence="2">Uncharacterized protein</fullName>
    </submittedName>
</protein>
<feature type="signal peptide" evidence="1">
    <location>
        <begin position="1"/>
        <end position="18"/>
    </location>
</feature>
<name>A0ABR3S9M9_9PEZI</name>
<dbReference type="Proteomes" id="UP001521116">
    <property type="component" value="Unassembled WGS sequence"/>
</dbReference>
<gene>
    <name evidence="2" type="ORF">SLS56_012148</name>
</gene>
<feature type="chain" id="PRO_5047286500" evidence="1">
    <location>
        <begin position="19"/>
        <end position="98"/>
    </location>
</feature>
<proteinExistence type="predicted"/>
<comment type="caution">
    <text evidence="2">The sequence shown here is derived from an EMBL/GenBank/DDBJ whole genome shotgun (WGS) entry which is preliminary data.</text>
</comment>
<evidence type="ECO:0000256" key="1">
    <source>
        <dbReference type="SAM" id="SignalP"/>
    </source>
</evidence>
<accession>A0ABR3S9M9</accession>
<evidence type="ECO:0000313" key="3">
    <source>
        <dbReference type="Proteomes" id="UP001521116"/>
    </source>
</evidence>
<keyword evidence="1" id="KW-0732">Signal</keyword>
<keyword evidence="3" id="KW-1185">Reference proteome</keyword>
<reference evidence="2 3" key="1">
    <citation type="submission" date="2024-02" db="EMBL/GenBank/DDBJ databases">
        <title>De novo assembly and annotation of 12 fungi associated with fruit tree decline syndrome in Ontario, Canada.</title>
        <authorList>
            <person name="Sulman M."/>
            <person name="Ellouze W."/>
            <person name="Ilyukhin E."/>
        </authorList>
    </citation>
    <scope>NUCLEOTIDE SEQUENCE [LARGE SCALE GENOMIC DNA]</scope>
    <source>
        <strain evidence="2 3">M1-105</strain>
    </source>
</reference>
<sequence length="98" mass="10158">MQFTSTLIASVLAIAVAAAPNPAADVEKRQACPVLACLAIIPTIPCIGEAIRNESFDGVLDCVANDGSLLCNCVACVPDIPGFPSLEELLEENDTCLP</sequence>
<dbReference type="EMBL" id="JAJVDC020000405">
    <property type="protein sequence ID" value="KAL1614270.1"/>
    <property type="molecule type" value="Genomic_DNA"/>
</dbReference>
<evidence type="ECO:0000313" key="2">
    <source>
        <dbReference type="EMBL" id="KAL1614270.1"/>
    </source>
</evidence>